<gene>
    <name evidence="5 7" type="primary">coaE</name>
    <name evidence="7" type="ORF">RQM65_18630</name>
</gene>
<organism evidence="7 8">
    <name type="scientific">Pricia mediterranea</name>
    <dbReference type="NCBI Taxonomy" id="3076079"/>
    <lineage>
        <taxon>Bacteria</taxon>
        <taxon>Pseudomonadati</taxon>
        <taxon>Bacteroidota</taxon>
        <taxon>Flavobacteriia</taxon>
        <taxon>Flavobacteriales</taxon>
        <taxon>Flavobacteriaceae</taxon>
        <taxon>Pricia</taxon>
    </lineage>
</organism>
<evidence type="ECO:0000256" key="5">
    <source>
        <dbReference type="HAMAP-Rule" id="MF_00376"/>
    </source>
</evidence>
<dbReference type="SUPFAM" id="SSF52540">
    <property type="entry name" value="P-loop containing nucleoside triphosphate hydrolases"/>
    <property type="match status" value="1"/>
</dbReference>
<comment type="catalytic activity">
    <reaction evidence="5">
        <text>3'-dephospho-CoA + ATP = ADP + CoA + H(+)</text>
        <dbReference type="Rhea" id="RHEA:18245"/>
        <dbReference type="ChEBI" id="CHEBI:15378"/>
        <dbReference type="ChEBI" id="CHEBI:30616"/>
        <dbReference type="ChEBI" id="CHEBI:57287"/>
        <dbReference type="ChEBI" id="CHEBI:57328"/>
        <dbReference type="ChEBI" id="CHEBI:456216"/>
        <dbReference type="EC" id="2.7.1.24"/>
    </reaction>
</comment>
<keyword evidence="5 7" id="KW-0418">Kinase</keyword>
<accession>A0ABU3LAI7</accession>
<protein>
    <recommendedName>
        <fullName evidence="5 6">Dephospho-CoA kinase</fullName>
        <ecNumber evidence="5 6">2.7.1.24</ecNumber>
    </recommendedName>
    <alternativeName>
        <fullName evidence="5">Dephosphocoenzyme A kinase</fullName>
    </alternativeName>
</protein>
<dbReference type="GO" id="GO:0004140">
    <property type="term" value="F:dephospho-CoA kinase activity"/>
    <property type="evidence" value="ECO:0007669"/>
    <property type="project" value="UniProtKB-EC"/>
</dbReference>
<comment type="caution">
    <text evidence="7">The sequence shown here is derived from an EMBL/GenBank/DDBJ whole genome shotgun (WGS) entry which is preliminary data.</text>
</comment>
<keyword evidence="3 5" id="KW-0067">ATP-binding</keyword>
<dbReference type="Pfam" id="PF01121">
    <property type="entry name" value="CoaE"/>
    <property type="match status" value="1"/>
</dbReference>
<evidence type="ECO:0000256" key="3">
    <source>
        <dbReference type="ARBA" id="ARBA00022840"/>
    </source>
</evidence>
<keyword evidence="2 5" id="KW-0547">Nucleotide-binding</keyword>
<keyword evidence="5 7" id="KW-0808">Transferase</keyword>
<dbReference type="RefSeq" id="WP_314017192.1">
    <property type="nucleotide sequence ID" value="NZ_JAVTTP010000002.1"/>
</dbReference>
<comment type="function">
    <text evidence="5">Catalyzes the phosphorylation of the 3'-hydroxyl group of dephosphocoenzyme A to form coenzyme A.</text>
</comment>
<feature type="binding site" evidence="5">
    <location>
        <begin position="11"/>
        <end position="16"/>
    </location>
    <ligand>
        <name>ATP</name>
        <dbReference type="ChEBI" id="CHEBI:30616"/>
    </ligand>
</feature>
<dbReference type="EC" id="2.7.1.24" evidence="5 6"/>
<dbReference type="InterPro" id="IPR027417">
    <property type="entry name" value="P-loop_NTPase"/>
</dbReference>
<comment type="similarity">
    <text evidence="1 5">Belongs to the CoaE family.</text>
</comment>
<dbReference type="PROSITE" id="PS51219">
    <property type="entry name" value="DPCK"/>
    <property type="match status" value="1"/>
</dbReference>
<dbReference type="PANTHER" id="PTHR10695:SF46">
    <property type="entry name" value="BIFUNCTIONAL COENZYME A SYNTHASE-RELATED"/>
    <property type="match status" value="1"/>
</dbReference>
<keyword evidence="8" id="KW-1185">Reference proteome</keyword>
<dbReference type="Gene3D" id="3.40.50.300">
    <property type="entry name" value="P-loop containing nucleotide triphosphate hydrolases"/>
    <property type="match status" value="1"/>
</dbReference>
<evidence type="ECO:0000256" key="4">
    <source>
        <dbReference type="ARBA" id="ARBA00022993"/>
    </source>
</evidence>
<comment type="pathway">
    <text evidence="5">Cofactor biosynthesis; coenzyme A biosynthesis; CoA from (R)-pantothenate: step 5/5.</text>
</comment>
<sequence length="195" mass="22277">MRYVGLTGGIGSGKTTVARLFTELGVPVYNSDNRAKELMESSPQIKRALKALFGKQAYTEKGLNKAFISEQVFNDESLLKKLNSIVHPAVRKDFLAWTEIQDTEYVIQEAAIIFEIGTADFYDQIILVIAPENIRKERVMKRKPETSLASIEARMQNQWKDERKIDVSDYVIQNLDLKDTEQQVLDIHRDLLKNG</sequence>
<keyword evidence="5" id="KW-0963">Cytoplasm</keyword>
<evidence type="ECO:0000313" key="8">
    <source>
        <dbReference type="Proteomes" id="UP001250656"/>
    </source>
</evidence>
<name>A0ABU3LAI7_9FLAO</name>
<dbReference type="NCBIfam" id="TIGR00152">
    <property type="entry name" value="dephospho-CoA kinase"/>
    <property type="match status" value="1"/>
</dbReference>
<dbReference type="HAMAP" id="MF_00376">
    <property type="entry name" value="Dephospho_CoA_kinase"/>
    <property type="match status" value="1"/>
</dbReference>
<dbReference type="Proteomes" id="UP001250656">
    <property type="component" value="Unassembled WGS sequence"/>
</dbReference>
<reference evidence="7 8" key="1">
    <citation type="submission" date="2023-09" db="EMBL/GenBank/DDBJ databases">
        <title>Novel taxa isolated from Blanes Bay.</title>
        <authorList>
            <person name="Rey-Velasco X."/>
            <person name="Lucena T."/>
        </authorList>
    </citation>
    <scope>NUCLEOTIDE SEQUENCE [LARGE SCALE GENOMIC DNA]</scope>
    <source>
        <strain evidence="7 8">S334</strain>
    </source>
</reference>
<evidence type="ECO:0000256" key="1">
    <source>
        <dbReference type="ARBA" id="ARBA00009018"/>
    </source>
</evidence>
<dbReference type="EMBL" id="JAVTTP010000002">
    <property type="protein sequence ID" value="MDT7830692.1"/>
    <property type="molecule type" value="Genomic_DNA"/>
</dbReference>
<dbReference type="PANTHER" id="PTHR10695">
    <property type="entry name" value="DEPHOSPHO-COA KINASE-RELATED"/>
    <property type="match status" value="1"/>
</dbReference>
<keyword evidence="4 5" id="KW-0173">Coenzyme A biosynthesis</keyword>
<proteinExistence type="inferred from homology"/>
<evidence type="ECO:0000256" key="6">
    <source>
        <dbReference type="NCBIfam" id="TIGR00152"/>
    </source>
</evidence>
<comment type="subcellular location">
    <subcellularLocation>
        <location evidence="5">Cytoplasm</location>
    </subcellularLocation>
</comment>
<dbReference type="InterPro" id="IPR001977">
    <property type="entry name" value="Depp_CoAkinase"/>
</dbReference>
<dbReference type="CDD" id="cd02022">
    <property type="entry name" value="DPCK"/>
    <property type="match status" value="1"/>
</dbReference>
<evidence type="ECO:0000256" key="2">
    <source>
        <dbReference type="ARBA" id="ARBA00022741"/>
    </source>
</evidence>
<evidence type="ECO:0000313" key="7">
    <source>
        <dbReference type="EMBL" id="MDT7830692.1"/>
    </source>
</evidence>